<evidence type="ECO:0000256" key="5">
    <source>
        <dbReference type="SAM" id="SignalP"/>
    </source>
</evidence>
<dbReference type="GO" id="GO:0003847">
    <property type="term" value="F:1-alkyl-2-acetylglycerophosphocholine esterase activity"/>
    <property type="evidence" value="ECO:0007669"/>
    <property type="project" value="UniProtKB-EC"/>
</dbReference>
<name>A0A8H7TIR3_9HELO</name>
<gene>
    <name evidence="6" type="ORF">IFR04_007176</name>
</gene>
<feature type="chain" id="PRO_5034385784" description="1-alkyl-2-acetylglycerophosphocholine esterase" evidence="5">
    <location>
        <begin position="19"/>
        <end position="373"/>
    </location>
</feature>
<dbReference type="PANTHER" id="PTHR10272:SF14">
    <property type="entry name" value="PAF ACETYLHYDROLASE FAMILY PROTEIN"/>
    <property type="match status" value="1"/>
</dbReference>
<evidence type="ECO:0000256" key="1">
    <source>
        <dbReference type="ARBA" id="ARBA00013201"/>
    </source>
</evidence>
<dbReference type="InterPro" id="IPR029058">
    <property type="entry name" value="AB_hydrolase_fold"/>
</dbReference>
<evidence type="ECO:0000313" key="7">
    <source>
        <dbReference type="Proteomes" id="UP000664132"/>
    </source>
</evidence>
<keyword evidence="5" id="KW-0732">Signal</keyword>
<proteinExistence type="predicted"/>
<dbReference type="Pfam" id="PF03403">
    <property type="entry name" value="PAF-AH_p_II"/>
    <property type="match status" value="1"/>
</dbReference>
<dbReference type="EMBL" id="JAFJYH010000100">
    <property type="protein sequence ID" value="KAG4419676.1"/>
    <property type="molecule type" value="Genomic_DNA"/>
</dbReference>
<sequence length="373" mass="39779">MFFFGSKAGLVLAGVLQAAAITLPAPTGPYNTTLATFKLTDKNRFDPYAPTKTPRTLMISVFNPIPASQCSALLTPYMDPITAEYEDAVYAPLGIPAGTFGSLDLQTCKPNPRNAQAYPIVIFSPGSGNSRLGYSVMAQQVSSAGYTVITIDHPYDADIVTFPDNSTIIGIDVEEDTDFAVNVRAQDVSFVLNQLSQPSVSQKLLPGVGCDLDVSKVAMFGHSLGGATSAQAMLKDKRIVGGMNLDGTFFSTVVSKGLKRPFMILSHEGKNITTDASWTATWNVLTGWKRQFELSGSQHGTYTDFPLLVTSLGFDGMLGDAGAELLGTISGARAMDVITAYVQAFMGFILKGKKSALLDGKKLYPEMSLDASS</sequence>
<dbReference type="OrthoDB" id="2363873at2759"/>
<evidence type="ECO:0000256" key="3">
    <source>
        <dbReference type="ARBA" id="ARBA00022963"/>
    </source>
</evidence>
<comment type="caution">
    <text evidence="6">The sequence shown here is derived from an EMBL/GenBank/DDBJ whole genome shotgun (WGS) entry which is preliminary data.</text>
</comment>
<evidence type="ECO:0000313" key="6">
    <source>
        <dbReference type="EMBL" id="KAG4419676.1"/>
    </source>
</evidence>
<feature type="signal peptide" evidence="5">
    <location>
        <begin position="1"/>
        <end position="18"/>
    </location>
</feature>
<keyword evidence="3" id="KW-0442">Lipid degradation</keyword>
<dbReference type="Proteomes" id="UP000664132">
    <property type="component" value="Unassembled WGS sequence"/>
</dbReference>
<dbReference type="SUPFAM" id="SSF53474">
    <property type="entry name" value="alpha/beta-Hydrolases"/>
    <property type="match status" value="1"/>
</dbReference>
<dbReference type="AlphaFoldDB" id="A0A8H7TIR3"/>
<evidence type="ECO:0000256" key="4">
    <source>
        <dbReference type="ARBA" id="ARBA00023098"/>
    </source>
</evidence>
<dbReference type="GO" id="GO:0016042">
    <property type="term" value="P:lipid catabolic process"/>
    <property type="evidence" value="ECO:0007669"/>
    <property type="project" value="UniProtKB-KW"/>
</dbReference>
<protein>
    <recommendedName>
        <fullName evidence="1">1-alkyl-2-acetylglycerophosphocholine esterase</fullName>
        <ecNumber evidence="1">3.1.1.47</ecNumber>
    </recommendedName>
</protein>
<organism evidence="6 7">
    <name type="scientific">Cadophora malorum</name>
    <dbReference type="NCBI Taxonomy" id="108018"/>
    <lineage>
        <taxon>Eukaryota</taxon>
        <taxon>Fungi</taxon>
        <taxon>Dikarya</taxon>
        <taxon>Ascomycota</taxon>
        <taxon>Pezizomycotina</taxon>
        <taxon>Leotiomycetes</taxon>
        <taxon>Helotiales</taxon>
        <taxon>Ploettnerulaceae</taxon>
        <taxon>Cadophora</taxon>
    </lineage>
</organism>
<dbReference type="PANTHER" id="PTHR10272">
    <property type="entry name" value="PLATELET-ACTIVATING FACTOR ACETYLHYDROLASE"/>
    <property type="match status" value="1"/>
</dbReference>
<dbReference type="Gene3D" id="3.40.50.1820">
    <property type="entry name" value="alpha/beta hydrolase"/>
    <property type="match status" value="1"/>
</dbReference>
<accession>A0A8H7TIR3</accession>
<keyword evidence="4" id="KW-0443">Lipid metabolism</keyword>
<dbReference type="EC" id="3.1.1.47" evidence="1"/>
<reference evidence="6" key="1">
    <citation type="submission" date="2021-02" db="EMBL/GenBank/DDBJ databases">
        <title>Genome sequence Cadophora malorum strain M34.</title>
        <authorList>
            <person name="Stefanovic E."/>
            <person name="Vu D."/>
            <person name="Scully C."/>
            <person name="Dijksterhuis J."/>
            <person name="Roader J."/>
            <person name="Houbraken J."/>
        </authorList>
    </citation>
    <scope>NUCLEOTIDE SEQUENCE</scope>
    <source>
        <strain evidence="6">M34</strain>
    </source>
</reference>
<keyword evidence="2" id="KW-0378">Hydrolase</keyword>
<keyword evidence="7" id="KW-1185">Reference proteome</keyword>
<evidence type="ECO:0000256" key="2">
    <source>
        <dbReference type="ARBA" id="ARBA00022801"/>
    </source>
</evidence>